<sequence length="148" mass="15479">MLLPATTHSYLARAAESLTEAITSTDVPSRYACAHVSALRATAALLAARAHPSPARRKVQKNAWVLLADVAPELSEWAAFFASGAAKRAAAEAGSRRAVTAREADDLVRDADRFLAVIEIALGLAPHVPYEEQLFAGGSSRVGGGLSA</sequence>
<gene>
    <name evidence="2" type="ORF">NOCA2120034</name>
</gene>
<feature type="domain" description="SAV-6107-like HEPN" evidence="1">
    <location>
        <begin position="22"/>
        <end position="119"/>
    </location>
</feature>
<organism evidence="2">
    <name type="scientific">metagenome</name>
    <dbReference type="NCBI Taxonomy" id="256318"/>
    <lineage>
        <taxon>unclassified sequences</taxon>
        <taxon>metagenomes</taxon>
    </lineage>
</organism>
<dbReference type="Pfam" id="PF18726">
    <property type="entry name" value="HEPN_SAV_6107"/>
    <property type="match status" value="1"/>
</dbReference>
<dbReference type="AlphaFoldDB" id="A0A2P2BW72"/>
<accession>A0A2P2BW72</accession>
<name>A0A2P2BW72_9ZZZZ</name>
<evidence type="ECO:0000259" key="1">
    <source>
        <dbReference type="Pfam" id="PF18726"/>
    </source>
</evidence>
<proteinExistence type="predicted"/>
<reference evidence="2" key="1">
    <citation type="submission" date="2015-08" db="EMBL/GenBank/DDBJ databases">
        <authorList>
            <person name="Babu N.S."/>
            <person name="Beckwith C.J."/>
            <person name="Beseler K.G."/>
            <person name="Brison A."/>
            <person name="Carone J.V."/>
            <person name="Caskin T.P."/>
            <person name="Diamond M."/>
            <person name="Durham M.E."/>
            <person name="Foxe J.M."/>
            <person name="Go M."/>
            <person name="Henderson B.A."/>
            <person name="Jones I.B."/>
            <person name="McGettigan J.A."/>
            <person name="Micheletti S.J."/>
            <person name="Nasrallah M.E."/>
            <person name="Ortiz D."/>
            <person name="Piller C.R."/>
            <person name="Privatt S.R."/>
            <person name="Schneider S.L."/>
            <person name="Sharp S."/>
            <person name="Smith T.C."/>
            <person name="Stanton J.D."/>
            <person name="Ullery H.E."/>
            <person name="Wilson R.J."/>
            <person name="Serrano M.G."/>
            <person name="Buck G."/>
            <person name="Lee V."/>
            <person name="Wang Y."/>
            <person name="Carvalho R."/>
            <person name="Voegtly L."/>
            <person name="Shi R."/>
            <person name="Duckworth R."/>
            <person name="Johnson A."/>
            <person name="Loviza R."/>
            <person name="Walstead R."/>
            <person name="Shah Z."/>
            <person name="Kiflezghi M."/>
            <person name="Wade K."/>
            <person name="Ball S.L."/>
            <person name="Bradley K.W."/>
            <person name="Asai D.J."/>
            <person name="Bowman C.A."/>
            <person name="Russell D.A."/>
            <person name="Pope W.H."/>
            <person name="Jacobs-Sera D."/>
            <person name="Hendrix R.W."/>
            <person name="Hatfull G.F."/>
        </authorList>
    </citation>
    <scope>NUCLEOTIDE SEQUENCE</scope>
</reference>
<evidence type="ECO:0000313" key="2">
    <source>
        <dbReference type="EMBL" id="CUR54001.1"/>
    </source>
</evidence>
<protein>
    <recommendedName>
        <fullName evidence="1">SAV-6107-like HEPN domain-containing protein</fullName>
    </recommendedName>
</protein>
<dbReference type="InterPro" id="IPR040891">
    <property type="entry name" value="HEPN_SAV_6107"/>
</dbReference>
<dbReference type="EMBL" id="CZKA01000004">
    <property type="protein sequence ID" value="CUR54001.1"/>
    <property type="molecule type" value="Genomic_DNA"/>
</dbReference>